<gene>
    <name evidence="4" type="primary">lip2</name>
    <name evidence="4" type="ORF">SAMEA2554241_01662</name>
</gene>
<feature type="transmembrane region" description="Helical" evidence="2">
    <location>
        <begin position="80"/>
        <end position="99"/>
    </location>
</feature>
<evidence type="ECO:0000259" key="3">
    <source>
        <dbReference type="Pfam" id="PF20434"/>
    </source>
</evidence>
<dbReference type="GO" id="GO:0004806">
    <property type="term" value="F:triacylglycerol lipase activity"/>
    <property type="evidence" value="ECO:0007669"/>
    <property type="project" value="UniProtKB-EC"/>
</dbReference>
<dbReference type="AlphaFoldDB" id="A0A4J2F230"/>
<dbReference type="RefSeq" id="WP_061456634.1">
    <property type="nucleotide sequence ID" value="NZ_LJWG01000166.1"/>
</dbReference>
<keyword evidence="2" id="KW-1133">Transmembrane helix</keyword>
<evidence type="ECO:0000256" key="2">
    <source>
        <dbReference type="SAM" id="Phobius"/>
    </source>
</evidence>
<accession>A0A4J2F230</accession>
<feature type="transmembrane region" description="Helical" evidence="2">
    <location>
        <begin position="111"/>
        <end position="131"/>
    </location>
</feature>
<keyword evidence="2" id="KW-0812">Transmembrane</keyword>
<reference evidence="4" key="1">
    <citation type="submission" date="2019-04" db="EMBL/GenBank/DDBJ databases">
        <authorList>
            <consortium name="Pathogen Informatics"/>
        </authorList>
    </citation>
    <scope>NUCLEOTIDE SEQUENCE</scope>
    <source>
        <strain evidence="4">GPSC56</strain>
    </source>
</reference>
<dbReference type="Gene3D" id="3.40.50.1820">
    <property type="entry name" value="alpha/beta hydrolase"/>
    <property type="match status" value="1"/>
</dbReference>
<dbReference type="EMBL" id="CAATIK010000006">
    <property type="protein sequence ID" value="VNQ74600.1"/>
    <property type="molecule type" value="Genomic_DNA"/>
</dbReference>
<dbReference type="PANTHER" id="PTHR48081">
    <property type="entry name" value="AB HYDROLASE SUPERFAMILY PROTEIN C4A8.06C"/>
    <property type="match status" value="1"/>
</dbReference>
<evidence type="ECO:0000313" key="4">
    <source>
        <dbReference type="EMBL" id="VNQ74600.1"/>
    </source>
</evidence>
<dbReference type="Pfam" id="PF20434">
    <property type="entry name" value="BD-FAE"/>
    <property type="match status" value="1"/>
</dbReference>
<keyword evidence="1 4" id="KW-0378">Hydrolase</keyword>
<dbReference type="InterPro" id="IPR050300">
    <property type="entry name" value="GDXG_lipolytic_enzyme"/>
</dbReference>
<feature type="transmembrane region" description="Helical" evidence="2">
    <location>
        <begin position="57"/>
        <end position="74"/>
    </location>
</feature>
<evidence type="ECO:0000256" key="1">
    <source>
        <dbReference type="ARBA" id="ARBA00022801"/>
    </source>
</evidence>
<proteinExistence type="predicted"/>
<keyword evidence="2" id="KW-0472">Membrane</keyword>
<protein>
    <submittedName>
        <fullName evidence="4">Lipase</fullName>
        <ecNumber evidence="4">3.1.1.3</ecNumber>
    </submittedName>
</protein>
<feature type="domain" description="BD-FAE-like" evidence="3">
    <location>
        <begin position="181"/>
        <end position="390"/>
    </location>
</feature>
<dbReference type="EC" id="3.1.1.3" evidence="4"/>
<dbReference type="InterPro" id="IPR049492">
    <property type="entry name" value="BD-FAE-like_dom"/>
</dbReference>
<organism evidence="4">
    <name type="scientific">Streptococcus pneumoniae</name>
    <dbReference type="NCBI Taxonomy" id="1313"/>
    <lineage>
        <taxon>Bacteria</taxon>
        <taxon>Bacillati</taxon>
        <taxon>Bacillota</taxon>
        <taxon>Bacilli</taxon>
        <taxon>Lactobacillales</taxon>
        <taxon>Streptococcaceae</taxon>
        <taxon>Streptococcus</taxon>
    </lineage>
</organism>
<dbReference type="InterPro" id="IPR029058">
    <property type="entry name" value="AB_hydrolase_fold"/>
</dbReference>
<dbReference type="SUPFAM" id="SSF53474">
    <property type="entry name" value="alpha/beta-Hydrolases"/>
    <property type="match status" value="1"/>
</dbReference>
<sequence>MFKKILSLSFGLFLTVLVWAQSILINFEIPLAVLTFILIIGFVFWNNRKNDEQNKTLIWLGLSYILVRAIWFFFSHVILWWLGQILLIILSIGLLIKGLHFSNKNIPIQILKGLFLTFLTVTSLLLTYLTVDSSPVAKLSQSAANTINSFEPQTDFTVTVSEGNQLLENIQYGTELPNSYLDIILPKGDNINSRPTYLFFHGGGFVAGDKMQGDPNQVSEYSASLYHFEEMVKAGYNVVTVNYALASQYPYPTAIKQISDAVAFLEKNAEKYQLNMNEVVIAGSSAGGNLAAEFVTIQANPSYAKEINVTPVMDLSQIKAAVLEVPALDPNRVGKTQRTSIIEDYVFGQAIAAYMRQSVISPDRELYASRNLIDKVTADFPPVFITDGNLGSFMDQSHGYLADIHSEATQTYIKKKISFLEKLTN</sequence>
<name>A0A4J2F230_STREE</name>
<feature type="transmembrane region" description="Helical" evidence="2">
    <location>
        <begin position="30"/>
        <end position="45"/>
    </location>
</feature>